<dbReference type="OrthoDB" id="3945418at2759"/>
<name>A0A6A5ZLZ9_9PLEO</name>
<evidence type="ECO:0000313" key="9">
    <source>
        <dbReference type="EMBL" id="KAF2120024.1"/>
    </source>
</evidence>
<keyword evidence="8" id="KW-0472">Membrane</keyword>
<keyword evidence="8" id="KW-0812">Transmembrane</keyword>
<dbReference type="GO" id="GO:0004497">
    <property type="term" value="F:monooxygenase activity"/>
    <property type="evidence" value="ECO:0007669"/>
    <property type="project" value="UniProtKB-KW"/>
</dbReference>
<dbReference type="InterPro" id="IPR001128">
    <property type="entry name" value="Cyt_P450"/>
</dbReference>
<dbReference type="GO" id="GO:0016705">
    <property type="term" value="F:oxidoreductase activity, acting on paired donors, with incorporation or reduction of molecular oxygen"/>
    <property type="evidence" value="ECO:0007669"/>
    <property type="project" value="InterPro"/>
</dbReference>
<dbReference type="SUPFAM" id="SSF48264">
    <property type="entry name" value="Cytochrome P450"/>
    <property type="match status" value="1"/>
</dbReference>
<evidence type="ECO:0000256" key="4">
    <source>
        <dbReference type="ARBA" id="ARBA00023002"/>
    </source>
</evidence>
<dbReference type="Pfam" id="PF00067">
    <property type="entry name" value="p450"/>
    <property type="match status" value="1"/>
</dbReference>
<organism evidence="9 10">
    <name type="scientific">Lophiotrema nucula</name>
    <dbReference type="NCBI Taxonomy" id="690887"/>
    <lineage>
        <taxon>Eukaryota</taxon>
        <taxon>Fungi</taxon>
        <taxon>Dikarya</taxon>
        <taxon>Ascomycota</taxon>
        <taxon>Pezizomycotina</taxon>
        <taxon>Dothideomycetes</taxon>
        <taxon>Pleosporomycetidae</taxon>
        <taxon>Pleosporales</taxon>
        <taxon>Lophiotremataceae</taxon>
        <taxon>Lophiotrema</taxon>
    </lineage>
</organism>
<dbReference type="PANTHER" id="PTHR24305:SF157">
    <property type="entry name" value="N-ACETYLTRYPTOPHAN 6-HYDROXYLASE IVOC-RELATED"/>
    <property type="match status" value="1"/>
</dbReference>
<reference evidence="9" key="1">
    <citation type="journal article" date="2020" name="Stud. Mycol.">
        <title>101 Dothideomycetes genomes: a test case for predicting lifestyles and emergence of pathogens.</title>
        <authorList>
            <person name="Haridas S."/>
            <person name="Albert R."/>
            <person name="Binder M."/>
            <person name="Bloem J."/>
            <person name="Labutti K."/>
            <person name="Salamov A."/>
            <person name="Andreopoulos B."/>
            <person name="Baker S."/>
            <person name="Barry K."/>
            <person name="Bills G."/>
            <person name="Bluhm B."/>
            <person name="Cannon C."/>
            <person name="Castanera R."/>
            <person name="Culley D."/>
            <person name="Daum C."/>
            <person name="Ezra D."/>
            <person name="Gonzalez J."/>
            <person name="Henrissat B."/>
            <person name="Kuo A."/>
            <person name="Liang C."/>
            <person name="Lipzen A."/>
            <person name="Lutzoni F."/>
            <person name="Magnuson J."/>
            <person name="Mondo S."/>
            <person name="Nolan M."/>
            <person name="Ohm R."/>
            <person name="Pangilinan J."/>
            <person name="Park H.-J."/>
            <person name="Ramirez L."/>
            <person name="Alfaro M."/>
            <person name="Sun H."/>
            <person name="Tritt A."/>
            <person name="Yoshinaga Y."/>
            <person name="Zwiers L.-H."/>
            <person name="Turgeon B."/>
            <person name="Goodwin S."/>
            <person name="Spatafora J."/>
            <person name="Crous P."/>
            <person name="Grigoriev I."/>
        </authorList>
    </citation>
    <scope>NUCLEOTIDE SEQUENCE</scope>
    <source>
        <strain evidence="9">CBS 627.86</strain>
    </source>
</reference>
<proteinExistence type="inferred from homology"/>
<evidence type="ECO:0000256" key="2">
    <source>
        <dbReference type="ARBA" id="ARBA00010617"/>
    </source>
</evidence>
<accession>A0A6A5ZLZ9</accession>
<keyword evidence="6 9" id="KW-0503">Monooxygenase</keyword>
<dbReference type="PRINTS" id="PR00463">
    <property type="entry name" value="EP450I"/>
</dbReference>
<dbReference type="GO" id="GO:0020037">
    <property type="term" value="F:heme binding"/>
    <property type="evidence" value="ECO:0007669"/>
    <property type="project" value="InterPro"/>
</dbReference>
<dbReference type="InterPro" id="IPR050121">
    <property type="entry name" value="Cytochrome_P450_monoxygenase"/>
</dbReference>
<protein>
    <submittedName>
        <fullName evidence="9">Benzoate 4-monooxygenase cytochrome P450</fullName>
    </submittedName>
</protein>
<sequence length="516" mass="59045">MDNATFGSHAFSIKGSILYAIAASILYWIAIGIYRVYLHPLSKFPGPKLAALTFWYEFYHEIYPHRLRYMWKIEELHKQYGPIVRINPIHLHIHDHAYFEKIYASGSHKRDRCRWFMHAGGKTMAGKYSSMLETMDHDLHKARRNAAAPFFSKRRVHAITPLIEDKVRRLLARLEDTDGRIVDLNNVFAALGMDVVTEYCFAECTNSLDSTEYGKTWLDIFHNATPIRSLGRQFPTLINTILDLPPRFVEKLHPSAAGMASMNTFNENMKATIEKIMRYEDDGKRQTVFHEIREAEKLSDKDKEPWRVSSEASVLLGAGTETTSRTLAVTTFYLLQNEQCRMKLIEELRAAMTRDGGVSLPQLESLPYLSACVNEGLRLAHGISSRQPRIATEADLQYKQWTIPRGTPIMQSIYLLHMDPIVFPDPFSFRPERWIEDKGLTKYLFSFGKGNMSCLGMNLATAELFICVALLFRTMELQIVDTVEERDVLTTRDAFIGQSDPSSQGINARIIRAVSD</sequence>
<keyword evidence="7" id="KW-0349">Heme</keyword>
<comment type="cofactor">
    <cofactor evidence="1 7">
        <name>heme</name>
        <dbReference type="ChEBI" id="CHEBI:30413"/>
    </cofactor>
</comment>
<evidence type="ECO:0000256" key="3">
    <source>
        <dbReference type="ARBA" id="ARBA00022723"/>
    </source>
</evidence>
<evidence type="ECO:0000256" key="8">
    <source>
        <dbReference type="SAM" id="Phobius"/>
    </source>
</evidence>
<dbReference type="PRINTS" id="PR00385">
    <property type="entry name" value="P450"/>
</dbReference>
<dbReference type="InterPro" id="IPR002401">
    <property type="entry name" value="Cyt_P450_E_grp-I"/>
</dbReference>
<dbReference type="PANTHER" id="PTHR24305">
    <property type="entry name" value="CYTOCHROME P450"/>
    <property type="match status" value="1"/>
</dbReference>
<evidence type="ECO:0000256" key="1">
    <source>
        <dbReference type="ARBA" id="ARBA00001971"/>
    </source>
</evidence>
<keyword evidence="4" id="KW-0560">Oxidoreductase</keyword>
<dbReference type="AlphaFoldDB" id="A0A6A5ZLZ9"/>
<dbReference type="Proteomes" id="UP000799770">
    <property type="component" value="Unassembled WGS sequence"/>
</dbReference>
<dbReference type="GO" id="GO:0005506">
    <property type="term" value="F:iron ion binding"/>
    <property type="evidence" value="ECO:0007669"/>
    <property type="project" value="InterPro"/>
</dbReference>
<feature type="transmembrane region" description="Helical" evidence="8">
    <location>
        <begin position="17"/>
        <end position="38"/>
    </location>
</feature>
<feature type="binding site" description="axial binding residue" evidence="7">
    <location>
        <position position="454"/>
    </location>
    <ligand>
        <name>heme</name>
        <dbReference type="ChEBI" id="CHEBI:30413"/>
    </ligand>
    <ligandPart>
        <name>Fe</name>
        <dbReference type="ChEBI" id="CHEBI:18248"/>
    </ligandPart>
</feature>
<keyword evidence="8" id="KW-1133">Transmembrane helix</keyword>
<evidence type="ECO:0000256" key="6">
    <source>
        <dbReference type="ARBA" id="ARBA00023033"/>
    </source>
</evidence>
<keyword evidence="5 7" id="KW-0408">Iron</keyword>
<dbReference type="Gene3D" id="1.10.630.10">
    <property type="entry name" value="Cytochrome P450"/>
    <property type="match status" value="1"/>
</dbReference>
<evidence type="ECO:0000313" key="10">
    <source>
        <dbReference type="Proteomes" id="UP000799770"/>
    </source>
</evidence>
<dbReference type="EMBL" id="ML977314">
    <property type="protein sequence ID" value="KAF2120024.1"/>
    <property type="molecule type" value="Genomic_DNA"/>
</dbReference>
<evidence type="ECO:0000256" key="5">
    <source>
        <dbReference type="ARBA" id="ARBA00023004"/>
    </source>
</evidence>
<gene>
    <name evidence="9" type="ORF">BDV96DRAFT_486332</name>
</gene>
<dbReference type="InterPro" id="IPR036396">
    <property type="entry name" value="Cyt_P450_sf"/>
</dbReference>
<comment type="similarity">
    <text evidence="2">Belongs to the cytochrome P450 family.</text>
</comment>
<evidence type="ECO:0000256" key="7">
    <source>
        <dbReference type="PIRSR" id="PIRSR602401-1"/>
    </source>
</evidence>
<keyword evidence="10" id="KW-1185">Reference proteome</keyword>
<keyword evidence="3 7" id="KW-0479">Metal-binding</keyword>
<dbReference type="CDD" id="cd11062">
    <property type="entry name" value="CYP58-like"/>
    <property type="match status" value="1"/>
</dbReference>